<dbReference type="EMBL" id="JAVFWL010000003">
    <property type="protein sequence ID" value="KAK6741055.1"/>
    <property type="molecule type" value="Genomic_DNA"/>
</dbReference>
<evidence type="ECO:0000256" key="2">
    <source>
        <dbReference type="SAM" id="SignalP"/>
    </source>
</evidence>
<gene>
    <name evidence="3" type="primary">Necator_chrIII.g9875</name>
    <name evidence="3" type="ORF">RB195_009110</name>
</gene>
<evidence type="ECO:0000313" key="4">
    <source>
        <dbReference type="Proteomes" id="UP001303046"/>
    </source>
</evidence>
<feature type="chain" id="PRO_5047246333" description="EGF-like domain-containing protein" evidence="2">
    <location>
        <begin position="16"/>
        <end position="246"/>
    </location>
</feature>
<feature type="region of interest" description="Disordered" evidence="1">
    <location>
        <begin position="227"/>
        <end position="246"/>
    </location>
</feature>
<comment type="caution">
    <text evidence="3">The sequence shown here is derived from an EMBL/GenBank/DDBJ whole genome shotgun (WGS) entry which is preliminary data.</text>
</comment>
<evidence type="ECO:0000313" key="3">
    <source>
        <dbReference type="EMBL" id="KAK6741055.1"/>
    </source>
</evidence>
<feature type="signal peptide" evidence="2">
    <location>
        <begin position="1"/>
        <end position="15"/>
    </location>
</feature>
<organism evidence="3 4">
    <name type="scientific">Necator americanus</name>
    <name type="common">Human hookworm</name>
    <dbReference type="NCBI Taxonomy" id="51031"/>
    <lineage>
        <taxon>Eukaryota</taxon>
        <taxon>Metazoa</taxon>
        <taxon>Ecdysozoa</taxon>
        <taxon>Nematoda</taxon>
        <taxon>Chromadorea</taxon>
        <taxon>Rhabditida</taxon>
        <taxon>Rhabditina</taxon>
        <taxon>Rhabditomorpha</taxon>
        <taxon>Strongyloidea</taxon>
        <taxon>Ancylostomatidae</taxon>
        <taxon>Bunostominae</taxon>
        <taxon>Necator</taxon>
    </lineage>
</organism>
<reference evidence="3 4" key="1">
    <citation type="submission" date="2023-08" db="EMBL/GenBank/DDBJ databases">
        <title>A Necator americanus chromosomal reference genome.</title>
        <authorList>
            <person name="Ilik V."/>
            <person name="Petrzelkova K.J."/>
            <person name="Pardy F."/>
            <person name="Fuh T."/>
            <person name="Niatou-Singa F.S."/>
            <person name="Gouil Q."/>
            <person name="Baker L."/>
            <person name="Ritchie M.E."/>
            <person name="Jex A.R."/>
            <person name="Gazzola D."/>
            <person name="Li H."/>
            <person name="Toshio Fujiwara R."/>
            <person name="Zhan B."/>
            <person name="Aroian R.V."/>
            <person name="Pafco B."/>
            <person name="Schwarz E.M."/>
        </authorList>
    </citation>
    <scope>NUCLEOTIDE SEQUENCE [LARGE SCALE GENOMIC DNA]</scope>
    <source>
        <strain evidence="3 4">Aroian</strain>
        <tissue evidence="3">Whole animal</tissue>
    </source>
</reference>
<protein>
    <recommendedName>
        <fullName evidence="5">EGF-like domain-containing protein</fullName>
    </recommendedName>
</protein>
<dbReference type="Proteomes" id="UP001303046">
    <property type="component" value="Unassembled WGS sequence"/>
</dbReference>
<keyword evidence="2" id="KW-0732">Signal</keyword>
<sequence>MRVLILITFVAGVGSQCIHIRCNSTLTPTPCWNCSECRERSTSFCLTSKALKCGCATGVGNDCRRVNTVLPDDIRVCKVRETAIVPTPSVRPQGKTSISVVVPRFFSLPPFDTLHPSKLTLLADYATKEEPACEELPSITAQKWGNNHCTLRIRLSMPGIDHKSDDHYYYDDQTPLESEYSMDLFENSEWVRFFVQINVERPLKLSGETVIFSSLLRSEAALYTFTGSPGNHSNSTSKMNNATTAQ</sequence>
<evidence type="ECO:0000256" key="1">
    <source>
        <dbReference type="SAM" id="MobiDB-lite"/>
    </source>
</evidence>
<keyword evidence="4" id="KW-1185">Reference proteome</keyword>
<accession>A0ABR1CSL9</accession>
<evidence type="ECO:0008006" key="5">
    <source>
        <dbReference type="Google" id="ProtNLM"/>
    </source>
</evidence>
<name>A0ABR1CSL9_NECAM</name>
<proteinExistence type="predicted"/>